<protein>
    <submittedName>
        <fullName evidence="2">Inner membrane protein YdjM</fullName>
    </submittedName>
</protein>
<keyword evidence="1" id="KW-0472">Membrane</keyword>
<dbReference type="EMBL" id="MIHH01000008">
    <property type="protein sequence ID" value="OIQ08745.1"/>
    <property type="molecule type" value="Genomic_DNA"/>
</dbReference>
<sequence length="184" mass="19460">MKMRGSTHLFSGLAAASLLSTNLPGLGMAALGALLPDIDQPGSMISREVTGVPFGRIGRGIVGIAILGAWHQTRLPLLLPVGIAFVALAFLHHRGITHSLSGLMLAWLAIKTLGWPQVPFLIGYGIHLAEDLLTPSGIPLLYPWQERMRVPLAQTGGVIDRTLGLAALALFLIAVGKGLLVTLR</sequence>
<gene>
    <name evidence="2" type="primary">ydjM</name>
    <name evidence="2" type="ORF">MOOR_16640</name>
</gene>
<dbReference type="AlphaFoldDB" id="A0A1J5JYV7"/>
<feature type="transmembrane region" description="Helical" evidence="1">
    <location>
        <begin position="163"/>
        <end position="183"/>
    </location>
</feature>
<dbReference type="Pfam" id="PF04307">
    <property type="entry name" value="YdjM"/>
    <property type="match status" value="1"/>
</dbReference>
<dbReference type="Proteomes" id="UP000182743">
    <property type="component" value="Unassembled WGS sequence"/>
</dbReference>
<accession>A0A1J5JYV7</accession>
<dbReference type="PANTHER" id="PTHR35531:SF1">
    <property type="entry name" value="INNER MEMBRANE PROTEIN YBCI-RELATED"/>
    <property type="match status" value="1"/>
</dbReference>
<organism evidence="2 3">
    <name type="scientific">Neomoorella thermoacetica</name>
    <name type="common">Clostridium thermoaceticum</name>
    <dbReference type="NCBI Taxonomy" id="1525"/>
    <lineage>
        <taxon>Bacteria</taxon>
        <taxon>Bacillati</taxon>
        <taxon>Bacillota</taxon>
        <taxon>Clostridia</taxon>
        <taxon>Neomoorellales</taxon>
        <taxon>Neomoorellaceae</taxon>
        <taxon>Neomoorella</taxon>
    </lineage>
</organism>
<feature type="transmembrane region" description="Helical" evidence="1">
    <location>
        <begin position="77"/>
        <end position="96"/>
    </location>
</feature>
<evidence type="ECO:0000313" key="2">
    <source>
        <dbReference type="EMBL" id="OIQ08745.1"/>
    </source>
</evidence>
<keyword evidence="1" id="KW-1133">Transmembrane helix</keyword>
<comment type="caution">
    <text evidence="2">The sequence shown here is derived from an EMBL/GenBank/DDBJ whole genome shotgun (WGS) entry which is preliminary data.</text>
</comment>
<name>A0A1J5JYV7_NEOTH</name>
<proteinExistence type="predicted"/>
<evidence type="ECO:0000313" key="3">
    <source>
        <dbReference type="Proteomes" id="UP000182743"/>
    </source>
</evidence>
<evidence type="ECO:0000256" key="1">
    <source>
        <dbReference type="SAM" id="Phobius"/>
    </source>
</evidence>
<dbReference type="InterPro" id="IPR007404">
    <property type="entry name" value="YdjM-like"/>
</dbReference>
<keyword evidence="1" id="KW-0812">Transmembrane</keyword>
<dbReference type="PANTHER" id="PTHR35531">
    <property type="entry name" value="INNER MEMBRANE PROTEIN YBCI-RELATED"/>
    <property type="match status" value="1"/>
</dbReference>
<reference evidence="2 3" key="1">
    <citation type="submission" date="2016-08" db="EMBL/GenBank/DDBJ databases">
        <title>Genome-based comparison of Moorella thermoacetic strains.</title>
        <authorList>
            <person name="Poehlein A."/>
            <person name="Bengelsdorf F.R."/>
            <person name="Esser C."/>
            <person name="Duerre P."/>
            <person name="Daniel R."/>
        </authorList>
    </citation>
    <scope>NUCLEOTIDE SEQUENCE [LARGE SCALE GENOMIC DNA]</scope>
    <source>
        <strain evidence="2 3">DSM 11768</strain>
    </source>
</reference>